<gene>
    <name evidence="6" type="ORF">RRF57_003917</name>
</gene>
<feature type="compositionally biased region" description="Low complexity" evidence="4">
    <location>
        <begin position="718"/>
        <end position="734"/>
    </location>
</feature>
<evidence type="ECO:0000259" key="5">
    <source>
        <dbReference type="Pfam" id="PF16755"/>
    </source>
</evidence>
<reference evidence="6 7" key="1">
    <citation type="submission" date="2023-10" db="EMBL/GenBank/DDBJ databases">
        <title>Draft genome sequence of Xylaria bambusicola isolate GMP-LS, the root and basal stem rot pathogen of sugarcane in Indonesia.</title>
        <authorList>
            <person name="Selvaraj P."/>
            <person name="Muralishankar V."/>
            <person name="Muruganantham S."/>
            <person name="Sp S."/>
            <person name="Haryani S."/>
            <person name="Lau K.J.X."/>
            <person name="Naqvi N.I."/>
        </authorList>
    </citation>
    <scope>NUCLEOTIDE SEQUENCE [LARGE SCALE GENOMIC DNA]</scope>
    <source>
        <strain evidence="6">GMP-LS</strain>
    </source>
</reference>
<dbReference type="InterPro" id="IPR015943">
    <property type="entry name" value="WD40/YVTN_repeat-like_dom_sf"/>
</dbReference>
<feature type="compositionally biased region" description="Low complexity" evidence="4">
    <location>
        <begin position="841"/>
        <end position="852"/>
    </location>
</feature>
<feature type="compositionally biased region" description="Polar residues" evidence="4">
    <location>
        <begin position="992"/>
        <end position="1007"/>
    </location>
</feature>
<dbReference type="SUPFAM" id="SSF117289">
    <property type="entry name" value="Nucleoporin domain"/>
    <property type="match status" value="1"/>
</dbReference>
<organism evidence="6 7">
    <name type="scientific">Xylaria bambusicola</name>
    <dbReference type="NCBI Taxonomy" id="326684"/>
    <lineage>
        <taxon>Eukaryota</taxon>
        <taxon>Fungi</taxon>
        <taxon>Dikarya</taxon>
        <taxon>Ascomycota</taxon>
        <taxon>Pezizomycotina</taxon>
        <taxon>Sordariomycetes</taxon>
        <taxon>Xylariomycetidae</taxon>
        <taxon>Xylariales</taxon>
        <taxon>Xylariaceae</taxon>
        <taxon>Xylaria</taxon>
    </lineage>
</organism>
<feature type="compositionally biased region" description="Low complexity" evidence="4">
    <location>
        <begin position="1050"/>
        <end position="1059"/>
    </location>
</feature>
<accession>A0AAN7Z3A8</accession>
<sequence>MAFSSFGNAGAPNTSQGPALPEVQTEGLGFLSLAGDARLRLTASWSPPPAPKASLMSIAPRKGLVAAASPDAVVVASTDAVRKAFEAPKTGDSEIRPFTPQLQVPLGLRVSQLAFSADEAYLILSAEQGGGLAVYDVDGFQQGRTQSAFEIPTNGESLRALVPNHMPEKSDLCAVVTNEGKLLMANLKTRNFVSKGNSQVLREQVSCVAWSNKGTQLVAGLGDGTICQLTPDGEVKAEIPRPPELDASYYVSVVVWAKNDLFLVFHVSTSSGTPQTKCHMITRRGQSFQYQEFNDPVDPFGAEKVPHHTAVRLRDFPPNNLDLLIFSSSAAPDIGFLAQSKTPLGPDGPVDVFANVGLADDSRRAALPMGEDSKSFDTPAAIGVCLDLSSKDKVYKPIPTDEQDMSPGPLPGYWVLNEQGVLSIWWVVYSESIRAGTTYPGLAAEAGNTESASMSVSQNTQPSLSALSNPSPFGVVSASTTPAFGGPTTLGAKSSPWGTTSANTTGIGGSPFGSSPFGNNSASKSVFGSSNFGMSNGVSAPSAAPAFGQSTSIGGAKTSVWGSGGTSTSTSAFGQSGFNSASNGTSSPFGSVANNNAFSSFAKQGGFASLKSNGDANKTNIFASATSGSSGAAMDTDTTSSFPPPSSKPDAVSGSPFGSQPFKLESSFKPDTKVEDNDVKSSGAEKSIFGTAFTSSIGQATNSTSNSFASGPGLFGKPSSDTKTESTTPTTTPSANKFFSQTSSQLASVPFGFPNSSGGLFGKSAPIVSVVEPPQSPIQASADAPLPPESTSKAAYPIEDSSFSSTSSADNDDMKKTQSSAENLPLAPDSPKPTTKPKETPAPISKAAAPSDAPLPPDPVKNKAAYSAPLPPLPGESTKPKASSDAPLPPDPIKDRKAYTNKLPPLPGASTALKPAGDAPLPPDPVKEPKAYERKLSVLPTIQQSSTITSGFKFPTNLPPVSDSEEDNLADEDGTEADSEGSGVDVAKDLSPPSSGANRTPGFTPQGSFDGLGGSFSTISRPEPERRSLFSSNNAPIFPQPNPVSPRSPSPVRSAIPPRMSGNDHRSFSAPGMASQILVASRKQAQSRLNALL</sequence>
<comment type="caution">
    <text evidence="6">The sequence shown here is derived from an EMBL/GenBank/DDBJ whole genome shotgun (WGS) entry which is preliminary data.</text>
</comment>
<evidence type="ECO:0000256" key="4">
    <source>
        <dbReference type="SAM" id="MobiDB-lite"/>
    </source>
</evidence>
<feature type="compositionally biased region" description="Polar residues" evidence="4">
    <location>
        <begin position="496"/>
        <end position="505"/>
    </location>
</feature>
<keyword evidence="3" id="KW-0539">Nucleus</keyword>
<dbReference type="EMBL" id="JAWHQM010000008">
    <property type="protein sequence ID" value="KAK5628202.1"/>
    <property type="molecule type" value="Genomic_DNA"/>
</dbReference>
<feature type="compositionally biased region" description="Acidic residues" evidence="4">
    <location>
        <begin position="963"/>
        <end position="979"/>
    </location>
</feature>
<dbReference type="Pfam" id="PF16755">
    <property type="entry name" value="Beta-prop_NUP159_NUP214"/>
    <property type="match status" value="1"/>
</dbReference>
<protein>
    <recommendedName>
        <fullName evidence="5">Nucleoporin Nup159/Nup146 N-terminal domain-containing protein</fullName>
    </recommendedName>
</protein>
<feature type="domain" description="Nucleoporin Nup159/Nup146 N-terminal" evidence="5">
    <location>
        <begin position="49"/>
        <end position="422"/>
    </location>
</feature>
<dbReference type="PANTHER" id="PTHR23193">
    <property type="entry name" value="NUCLEAR PORE COMPLEX PROTEIN NUP"/>
    <property type="match status" value="1"/>
</dbReference>
<dbReference type="FunFam" id="2.130.10.10:FF:000645">
    <property type="entry name" value="Putative nuclear pore complex subunit Nup159"/>
    <property type="match status" value="1"/>
</dbReference>
<feature type="region of interest" description="Disordered" evidence="4">
    <location>
        <begin position="487"/>
        <end position="512"/>
    </location>
</feature>
<dbReference type="InterPro" id="IPR026054">
    <property type="entry name" value="Nucleoporin"/>
</dbReference>
<feature type="compositionally biased region" description="Basic and acidic residues" evidence="4">
    <location>
        <begin position="666"/>
        <end position="679"/>
    </location>
</feature>
<evidence type="ECO:0000256" key="2">
    <source>
        <dbReference type="ARBA" id="ARBA00022448"/>
    </source>
</evidence>
<dbReference type="GO" id="GO:0008139">
    <property type="term" value="F:nuclear localization sequence binding"/>
    <property type="evidence" value="ECO:0007669"/>
    <property type="project" value="TreeGrafter"/>
</dbReference>
<dbReference type="PANTHER" id="PTHR23193:SF23">
    <property type="entry name" value="NUCLEAR PORE COMPLEX PROTEIN NUP153"/>
    <property type="match status" value="1"/>
</dbReference>
<dbReference type="AlphaFoldDB" id="A0AAN7Z3A8"/>
<evidence type="ECO:0000313" key="6">
    <source>
        <dbReference type="EMBL" id="KAK5628202.1"/>
    </source>
</evidence>
<dbReference type="GO" id="GO:0017056">
    <property type="term" value="F:structural constituent of nuclear pore"/>
    <property type="evidence" value="ECO:0007669"/>
    <property type="project" value="TreeGrafter"/>
</dbReference>
<feature type="region of interest" description="Disordered" evidence="4">
    <location>
        <begin position="772"/>
        <end position="1069"/>
    </location>
</feature>
<proteinExistence type="predicted"/>
<feature type="compositionally biased region" description="Pro residues" evidence="4">
    <location>
        <begin position="1038"/>
        <end position="1049"/>
    </location>
</feature>
<dbReference type="GO" id="GO:0006606">
    <property type="term" value="P:protein import into nucleus"/>
    <property type="evidence" value="ECO:0007669"/>
    <property type="project" value="TreeGrafter"/>
</dbReference>
<feature type="compositionally biased region" description="Polar residues" evidence="4">
    <location>
        <begin position="1"/>
        <end position="17"/>
    </location>
</feature>
<feature type="compositionally biased region" description="Basic and acidic residues" evidence="4">
    <location>
        <begin position="925"/>
        <end position="936"/>
    </location>
</feature>
<dbReference type="InterPro" id="IPR039462">
    <property type="entry name" value="Nup159/Nup146_N"/>
</dbReference>
<dbReference type="Proteomes" id="UP001305414">
    <property type="component" value="Unassembled WGS sequence"/>
</dbReference>
<evidence type="ECO:0000256" key="1">
    <source>
        <dbReference type="ARBA" id="ARBA00004123"/>
    </source>
</evidence>
<evidence type="ECO:0000256" key="3">
    <source>
        <dbReference type="ARBA" id="ARBA00023242"/>
    </source>
</evidence>
<keyword evidence="2" id="KW-0813">Transport</keyword>
<feature type="compositionally biased region" description="Low complexity" evidence="4">
    <location>
        <begin position="625"/>
        <end position="641"/>
    </location>
</feature>
<feature type="region of interest" description="Disordered" evidence="4">
    <location>
        <begin position="697"/>
        <end position="739"/>
    </location>
</feature>
<feature type="compositionally biased region" description="Polar residues" evidence="4">
    <location>
        <begin position="697"/>
        <end position="709"/>
    </location>
</feature>
<name>A0AAN7Z3A8_9PEZI</name>
<comment type="subcellular location">
    <subcellularLocation>
        <location evidence="1">Nucleus</location>
    </subcellularLocation>
</comment>
<dbReference type="Gene3D" id="2.130.10.10">
    <property type="entry name" value="YVTN repeat-like/Quinoprotein amine dehydrogenase"/>
    <property type="match status" value="1"/>
</dbReference>
<feature type="compositionally biased region" description="Polar residues" evidence="4">
    <location>
        <begin position="940"/>
        <end position="950"/>
    </location>
</feature>
<dbReference type="GO" id="GO:0006405">
    <property type="term" value="P:RNA export from nucleus"/>
    <property type="evidence" value="ECO:0007669"/>
    <property type="project" value="TreeGrafter"/>
</dbReference>
<dbReference type="GO" id="GO:0005643">
    <property type="term" value="C:nuclear pore"/>
    <property type="evidence" value="ECO:0007669"/>
    <property type="project" value="TreeGrafter"/>
</dbReference>
<feature type="compositionally biased region" description="Low complexity" evidence="4">
    <location>
        <begin position="800"/>
        <end position="809"/>
    </location>
</feature>
<keyword evidence="7" id="KW-1185">Reference proteome</keyword>
<feature type="region of interest" description="Disordered" evidence="4">
    <location>
        <begin position="1"/>
        <end position="21"/>
    </location>
</feature>
<evidence type="ECO:0000313" key="7">
    <source>
        <dbReference type="Proteomes" id="UP001305414"/>
    </source>
</evidence>
<feature type="region of interest" description="Disordered" evidence="4">
    <location>
        <begin position="625"/>
        <end position="681"/>
    </location>
</feature>